<evidence type="ECO:0000259" key="9">
    <source>
        <dbReference type="Pfam" id="PF07715"/>
    </source>
</evidence>
<organism evidence="10 11">
    <name type="scientific">Mediterranea massiliensis</name>
    <dbReference type="NCBI Taxonomy" id="1841865"/>
    <lineage>
        <taxon>Bacteria</taxon>
        <taxon>Pseudomonadati</taxon>
        <taxon>Bacteroidota</taxon>
        <taxon>Bacteroidia</taxon>
        <taxon>Bacteroidales</taxon>
        <taxon>Bacteroidaceae</taxon>
        <taxon>Mediterranea</taxon>
    </lineage>
</organism>
<feature type="signal peptide" evidence="8">
    <location>
        <begin position="1"/>
        <end position="21"/>
    </location>
</feature>
<evidence type="ECO:0000256" key="7">
    <source>
        <dbReference type="PROSITE-ProRule" id="PRU01360"/>
    </source>
</evidence>
<accession>A0A921HYY0</accession>
<dbReference type="SUPFAM" id="SSF56935">
    <property type="entry name" value="Porins"/>
    <property type="match status" value="1"/>
</dbReference>
<dbReference type="InterPro" id="IPR008969">
    <property type="entry name" value="CarboxyPept-like_regulatory"/>
</dbReference>
<evidence type="ECO:0000256" key="6">
    <source>
        <dbReference type="ARBA" id="ARBA00023237"/>
    </source>
</evidence>
<keyword evidence="3 7" id="KW-1134">Transmembrane beta strand</keyword>
<dbReference type="InterPro" id="IPR039426">
    <property type="entry name" value="TonB-dep_rcpt-like"/>
</dbReference>
<keyword evidence="8" id="KW-0732">Signal</keyword>
<keyword evidence="10" id="KW-0675">Receptor</keyword>
<dbReference type="Gene3D" id="2.60.40.1120">
    <property type="entry name" value="Carboxypeptidase-like, regulatory domain"/>
    <property type="match status" value="1"/>
</dbReference>
<dbReference type="NCBIfam" id="TIGR04057">
    <property type="entry name" value="SusC_RagA_signa"/>
    <property type="match status" value="1"/>
</dbReference>
<dbReference type="InterPro" id="IPR036942">
    <property type="entry name" value="Beta-barrel_TonB_sf"/>
</dbReference>
<evidence type="ECO:0000256" key="3">
    <source>
        <dbReference type="ARBA" id="ARBA00022452"/>
    </source>
</evidence>
<dbReference type="EMBL" id="DYVX01000091">
    <property type="protein sequence ID" value="HJF92939.1"/>
    <property type="molecule type" value="Genomic_DNA"/>
</dbReference>
<evidence type="ECO:0000256" key="2">
    <source>
        <dbReference type="ARBA" id="ARBA00022448"/>
    </source>
</evidence>
<sequence length="1088" mass="120103">MKERVLLLIVSLCLAAGVLQAQTKQVEGIVTSAEDGQPVIGASVLVKGASQGTITDVDGKFVLNGVPASAKMLVISFVGMKTREVAIAPRVEVVLESDQQVLDEVLVTVAYGTAKRSSLTGAISSVDQSKIELRPTSSVTSALEGSTSGVQINNTYGAPGSAPDIRIRGIGTVNGSSSPLYVVDGVPFSGSIADINPADIESLSVLKDAASCALYGNRASNGVILITTKKGTAGKLSFDLKVNQGVYTRGIKEYARTDARQFMEASWQNLRNARISAGDAPDVAARYASENLISEQLYLNIFNKPDKDLFDANGRLAAGVEMLPGYADDLDWYKAAIRNGYRQEYLFSGNAANEKSDYYFSLGYLSEDGYVRNSSFDRLSARVSVNLTPVKWLKAGVNLSGTHQNSQITAGDEGASFTNAFMYCRQIAPIYPVHLHNADGSYRLTADGQRQYDPGYYTDDKGVEIATRNQYQDRHVVWENELDKNQTVRNTLQGIAYMDVKFLKDFTFTVKGDMNLSQSDNTAYDNAVIGNGKGSNGRGLRVIGRYKSYTFQQQLKWTHLFGAHLLDVLMAHENYSYNYDYLYGFKTSQIFPDRPNFNNFTEITSLDGYESNYRTESYLGRVRYNYRDRYNLEVSFRRDGSSRFHRNNRWGNFGSVGANWIISEEAFMKDVRWVNDLKLRANYGQVGNDAGAGFYGYMSLYGVEQNAHKGALYLTQNDSYDLKWETGEAYGVAVEARLFNRWNLSVEYFDKRNKDLLFDIYLPLSAGGTSSGAAEATVTRNLGTISNRGIEVNTDIDVFRNRNWTFNIAANATYLKNKIVKLPDQNKDGIISGAYKIVEGRSRYEFYTYTFEGVDQLTGNSLYKANLDDYFVTLPDGTTLGNKQSGIDITKKATVIGGVPYVTNTTYGQREFHGSALPTVYGSLTGTIGYKSFTLSALFTYSLGGKTMDGVYQSLMSTGTSPGNYHADIMQSWMQAPEGMDENSPNRIKKDGIPQINSTLSSDNNAVSSRWLTSADYLVVKNLTLAYRLPQAWVEHMGLQSVGLNVSCENLWTFAARQGMNPQQSFAGGQGNYLVTPRIFSVGVSVKL</sequence>
<dbReference type="RefSeq" id="WP_276828867.1">
    <property type="nucleotide sequence ID" value="NZ_DYVX01000091.1"/>
</dbReference>
<reference evidence="10" key="2">
    <citation type="submission" date="2021-09" db="EMBL/GenBank/DDBJ databases">
        <authorList>
            <person name="Gilroy R."/>
        </authorList>
    </citation>
    <scope>NUCLEOTIDE SEQUENCE</scope>
    <source>
        <strain evidence="10">CHK55-1828</strain>
    </source>
</reference>
<dbReference type="GO" id="GO:0009279">
    <property type="term" value="C:cell outer membrane"/>
    <property type="evidence" value="ECO:0007669"/>
    <property type="project" value="UniProtKB-SubCell"/>
</dbReference>
<comment type="subcellular location">
    <subcellularLocation>
        <location evidence="1 7">Cell outer membrane</location>
        <topology evidence="1 7">Multi-pass membrane protein</topology>
    </subcellularLocation>
</comment>
<dbReference type="PROSITE" id="PS52016">
    <property type="entry name" value="TONB_DEPENDENT_REC_3"/>
    <property type="match status" value="1"/>
</dbReference>
<dbReference type="InterPro" id="IPR037066">
    <property type="entry name" value="Plug_dom_sf"/>
</dbReference>
<dbReference type="Pfam" id="PF13715">
    <property type="entry name" value="CarbopepD_reg_2"/>
    <property type="match status" value="1"/>
</dbReference>
<evidence type="ECO:0000313" key="11">
    <source>
        <dbReference type="Proteomes" id="UP000717835"/>
    </source>
</evidence>
<dbReference type="InterPro" id="IPR012910">
    <property type="entry name" value="Plug_dom"/>
</dbReference>
<dbReference type="InterPro" id="IPR023996">
    <property type="entry name" value="TonB-dep_OMP_SusC/RagA"/>
</dbReference>
<dbReference type="Proteomes" id="UP000717835">
    <property type="component" value="Unassembled WGS sequence"/>
</dbReference>
<dbReference type="AlphaFoldDB" id="A0A921HYY0"/>
<keyword evidence="4 7" id="KW-0812">Transmembrane</keyword>
<comment type="similarity">
    <text evidence="7">Belongs to the TonB-dependent receptor family.</text>
</comment>
<dbReference type="Gene3D" id="2.40.170.20">
    <property type="entry name" value="TonB-dependent receptor, beta-barrel domain"/>
    <property type="match status" value="1"/>
</dbReference>
<feature type="domain" description="TonB-dependent receptor plug" evidence="9">
    <location>
        <begin position="117"/>
        <end position="223"/>
    </location>
</feature>
<evidence type="ECO:0000313" key="10">
    <source>
        <dbReference type="EMBL" id="HJF92939.1"/>
    </source>
</evidence>
<dbReference type="InterPro" id="IPR023997">
    <property type="entry name" value="TonB-dep_OMP_SusC/RagA_CS"/>
</dbReference>
<evidence type="ECO:0000256" key="1">
    <source>
        <dbReference type="ARBA" id="ARBA00004571"/>
    </source>
</evidence>
<keyword evidence="5 7" id="KW-0472">Membrane</keyword>
<dbReference type="Gene3D" id="2.170.130.10">
    <property type="entry name" value="TonB-dependent receptor, plug domain"/>
    <property type="match status" value="1"/>
</dbReference>
<reference evidence="10" key="1">
    <citation type="journal article" date="2021" name="PeerJ">
        <title>Extensive microbial diversity within the chicken gut microbiome revealed by metagenomics and culture.</title>
        <authorList>
            <person name="Gilroy R."/>
            <person name="Ravi A."/>
            <person name="Getino M."/>
            <person name="Pursley I."/>
            <person name="Horton D.L."/>
            <person name="Alikhan N.F."/>
            <person name="Baker D."/>
            <person name="Gharbi K."/>
            <person name="Hall N."/>
            <person name="Watson M."/>
            <person name="Adriaenssens E.M."/>
            <person name="Foster-Nyarko E."/>
            <person name="Jarju S."/>
            <person name="Secka A."/>
            <person name="Antonio M."/>
            <person name="Oren A."/>
            <person name="Chaudhuri R.R."/>
            <person name="La Ragione R."/>
            <person name="Hildebrand F."/>
            <person name="Pallen M.J."/>
        </authorList>
    </citation>
    <scope>NUCLEOTIDE SEQUENCE</scope>
    <source>
        <strain evidence="10">CHK55-1828</strain>
    </source>
</reference>
<keyword evidence="2 7" id="KW-0813">Transport</keyword>
<gene>
    <name evidence="10" type="ORF">K8W02_11255</name>
</gene>
<protein>
    <submittedName>
        <fullName evidence="10">TonB-dependent receptor</fullName>
    </submittedName>
</protein>
<evidence type="ECO:0000256" key="5">
    <source>
        <dbReference type="ARBA" id="ARBA00023136"/>
    </source>
</evidence>
<name>A0A921HYY0_9BACT</name>
<feature type="chain" id="PRO_5037250903" evidence="8">
    <location>
        <begin position="22"/>
        <end position="1088"/>
    </location>
</feature>
<keyword evidence="6 7" id="KW-0998">Cell outer membrane</keyword>
<evidence type="ECO:0000256" key="4">
    <source>
        <dbReference type="ARBA" id="ARBA00022692"/>
    </source>
</evidence>
<comment type="caution">
    <text evidence="10">The sequence shown here is derived from an EMBL/GenBank/DDBJ whole genome shotgun (WGS) entry which is preliminary data.</text>
</comment>
<dbReference type="NCBIfam" id="TIGR04056">
    <property type="entry name" value="OMP_RagA_SusC"/>
    <property type="match status" value="1"/>
</dbReference>
<proteinExistence type="inferred from homology"/>
<dbReference type="SUPFAM" id="SSF49464">
    <property type="entry name" value="Carboxypeptidase regulatory domain-like"/>
    <property type="match status" value="1"/>
</dbReference>
<evidence type="ECO:0000256" key="8">
    <source>
        <dbReference type="SAM" id="SignalP"/>
    </source>
</evidence>
<dbReference type="Pfam" id="PF07715">
    <property type="entry name" value="Plug"/>
    <property type="match status" value="1"/>
</dbReference>